<keyword evidence="4" id="KW-1185">Reference proteome</keyword>
<feature type="region of interest" description="Disordered" evidence="1">
    <location>
        <begin position="240"/>
        <end position="259"/>
    </location>
</feature>
<evidence type="ECO:0000256" key="1">
    <source>
        <dbReference type="SAM" id="MobiDB-lite"/>
    </source>
</evidence>
<dbReference type="EMBL" id="JAVDQF010000001">
    <property type="protein sequence ID" value="MDR6268512.1"/>
    <property type="molecule type" value="Genomic_DNA"/>
</dbReference>
<dbReference type="Proteomes" id="UP001185069">
    <property type="component" value="Unassembled WGS sequence"/>
</dbReference>
<gene>
    <name evidence="3" type="ORF">JOE69_000750</name>
</gene>
<proteinExistence type="predicted"/>
<accession>A0ABU1J7V5</accession>
<dbReference type="RefSeq" id="WP_309796193.1">
    <property type="nucleotide sequence ID" value="NZ_BAAAHY010000006.1"/>
</dbReference>
<dbReference type="InterPro" id="IPR025164">
    <property type="entry name" value="Toastrack_DUF4097"/>
</dbReference>
<dbReference type="Pfam" id="PF13349">
    <property type="entry name" value="DUF4097"/>
    <property type="match status" value="1"/>
</dbReference>
<evidence type="ECO:0000259" key="2">
    <source>
        <dbReference type="Pfam" id="PF13349"/>
    </source>
</evidence>
<sequence length="281" mass="29238">MEQQDPTEFVPPAAHWSLDSAQTIDIDDVRELKVAIVGGRLDVITHDEPVTRVEVAQISGTNLEIGLRNGVLHVEHRDQNPLGWLKRLSSMTNQRIIVSIAVPAGTPVRASTVNGEGLISGIQADSELSTVSGSIIADGTRGDLEVDTVSGEIIVRGHSGRFGAKSVSGEITASGELMGVRAKTVSGDLGFDFHGSPDVLDLTSVSGDVTVRVPAAVGAALDLKTVSGRVILDDQKFTGTGQRVRTSSGPAQPQLRISGNSVSGDISVVHAIPAESEGTGA</sequence>
<evidence type="ECO:0000313" key="3">
    <source>
        <dbReference type="EMBL" id="MDR6268512.1"/>
    </source>
</evidence>
<feature type="domain" description="DUF4097" evidence="2">
    <location>
        <begin position="68"/>
        <end position="268"/>
    </location>
</feature>
<organism evidence="3 4">
    <name type="scientific">Arthrobacter russicus</name>
    <dbReference type="NCBI Taxonomy" id="172040"/>
    <lineage>
        <taxon>Bacteria</taxon>
        <taxon>Bacillati</taxon>
        <taxon>Actinomycetota</taxon>
        <taxon>Actinomycetes</taxon>
        <taxon>Micrococcales</taxon>
        <taxon>Micrococcaceae</taxon>
        <taxon>Arthrobacter</taxon>
    </lineage>
</organism>
<evidence type="ECO:0000313" key="4">
    <source>
        <dbReference type="Proteomes" id="UP001185069"/>
    </source>
</evidence>
<reference evidence="3 4" key="1">
    <citation type="submission" date="2023-07" db="EMBL/GenBank/DDBJ databases">
        <title>Sequencing the genomes of 1000 actinobacteria strains.</title>
        <authorList>
            <person name="Klenk H.-P."/>
        </authorList>
    </citation>
    <scope>NUCLEOTIDE SEQUENCE [LARGE SCALE GENOMIC DNA]</scope>
    <source>
        <strain evidence="3 4">DSM 14555</strain>
    </source>
</reference>
<protein>
    <submittedName>
        <fullName evidence="3">DUF4097 and DUF4098 domain-containing protein YvlB</fullName>
    </submittedName>
</protein>
<comment type="caution">
    <text evidence="3">The sequence shown here is derived from an EMBL/GenBank/DDBJ whole genome shotgun (WGS) entry which is preliminary data.</text>
</comment>
<name>A0ABU1J7V5_9MICC</name>